<dbReference type="Proteomes" id="UP000055590">
    <property type="component" value="Chromosome"/>
</dbReference>
<protein>
    <submittedName>
        <fullName evidence="2">GCN5-related N-acetyltransferase</fullName>
    </submittedName>
</protein>
<evidence type="ECO:0000313" key="2">
    <source>
        <dbReference type="EMBL" id="AKU90422.1"/>
    </source>
</evidence>
<dbReference type="Gene3D" id="3.40.630.30">
    <property type="match status" value="1"/>
</dbReference>
<name>A0A0K1PA94_9BACT</name>
<reference evidence="2 3" key="1">
    <citation type="submission" date="2015-08" db="EMBL/GenBank/DDBJ databases">
        <authorList>
            <person name="Babu N.S."/>
            <person name="Beckwith C.J."/>
            <person name="Beseler K.G."/>
            <person name="Brison A."/>
            <person name="Carone J.V."/>
            <person name="Caskin T.P."/>
            <person name="Diamond M."/>
            <person name="Durham M.E."/>
            <person name="Foxe J.M."/>
            <person name="Go M."/>
            <person name="Henderson B.A."/>
            <person name="Jones I.B."/>
            <person name="McGettigan J.A."/>
            <person name="Micheletti S.J."/>
            <person name="Nasrallah M.E."/>
            <person name="Ortiz D."/>
            <person name="Piller C.R."/>
            <person name="Privatt S.R."/>
            <person name="Schneider S.L."/>
            <person name="Sharp S."/>
            <person name="Smith T.C."/>
            <person name="Stanton J.D."/>
            <person name="Ullery H.E."/>
            <person name="Wilson R.J."/>
            <person name="Serrano M.G."/>
            <person name="Buck G."/>
            <person name="Lee V."/>
            <person name="Wang Y."/>
            <person name="Carvalho R."/>
            <person name="Voegtly L."/>
            <person name="Shi R."/>
            <person name="Duckworth R."/>
            <person name="Johnson A."/>
            <person name="Loviza R."/>
            <person name="Walstead R."/>
            <person name="Shah Z."/>
            <person name="Kiflezghi M."/>
            <person name="Wade K."/>
            <person name="Ball S.L."/>
            <person name="Bradley K.W."/>
            <person name="Asai D.J."/>
            <person name="Bowman C.A."/>
            <person name="Russell D.A."/>
            <person name="Pope W.H."/>
            <person name="Jacobs-Sera D."/>
            <person name="Hendrix R.W."/>
            <person name="Hatfull G.F."/>
        </authorList>
    </citation>
    <scope>NUCLEOTIDE SEQUENCE [LARGE SCALE GENOMIC DNA]</scope>
    <source>
        <strain evidence="2 3">DSM 27710</strain>
    </source>
</reference>
<dbReference type="GO" id="GO:0016747">
    <property type="term" value="F:acyltransferase activity, transferring groups other than amino-acyl groups"/>
    <property type="evidence" value="ECO:0007669"/>
    <property type="project" value="InterPro"/>
</dbReference>
<dbReference type="STRING" id="1391653.AKJ08_0809"/>
<accession>A0A0K1PA94</accession>
<sequence length="185" mass="21271">MKIVARRIAKGRRYTRPMSLILETDRLVLRELEASDARQLRLLNENLNVYRYTGDGPLADDEEASAILRDRIFPQYRLHGVGRWAVEQKADGSFIGWCGFKFMPETGVYDLGYRFFEAFWGRGLGTEAAAACMTWFSKRFPGKLVEGRSRIENLGSIRILEKVGLQRVGEENDLDGRVFVYRARV</sequence>
<organism evidence="2 3">
    <name type="scientific">Vulgatibacter incomptus</name>
    <dbReference type="NCBI Taxonomy" id="1391653"/>
    <lineage>
        <taxon>Bacteria</taxon>
        <taxon>Pseudomonadati</taxon>
        <taxon>Myxococcota</taxon>
        <taxon>Myxococcia</taxon>
        <taxon>Myxococcales</taxon>
        <taxon>Cystobacterineae</taxon>
        <taxon>Vulgatibacteraceae</taxon>
        <taxon>Vulgatibacter</taxon>
    </lineage>
</organism>
<dbReference type="EMBL" id="CP012332">
    <property type="protein sequence ID" value="AKU90422.1"/>
    <property type="molecule type" value="Genomic_DNA"/>
</dbReference>
<dbReference type="InterPro" id="IPR051531">
    <property type="entry name" value="N-acetyltransferase"/>
</dbReference>
<feature type="domain" description="N-acetyltransferase" evidence="1">
    <location>
        <begin position="27"/>
        <end position="185"/>
    </location>
</feature>
<dbReference type="KEGG" id="vin:AKJ08_0809"/>
<dbReference type="InterPro" id="IPR016181">
    <property type="entry name" value="Acyl_CoA_acyltransferase"/>
</dbReference>
<dbReference type="InterPro" id="IPR000182">
    <property type="entry name" value="GNAT_dom"/>
</dbReference>
<dbReference type="PANTHER" id="PTHR43792:SF1">
    <property type="entry name" value="N-ACETYLTRANSFERASE DOMAIN-CONTAINING PROTEIN"/>
    <property type="match status" value="1"/>
</dbReference>
<evidence type="ECO:0000259" key="1">
    <source>
        <dbReference type="PROSITE" id="PS51186"/>
    </source>
</evidence>
<dbReference type="SUPFAM" id="SSF55729">
    <property type="entry name" value="Acyl-CoA N-acyltransferases (Nat)"/>
    <property type="match status" value="1"/>
</dbReference>
<gene>
    <name evidence="2" type="ORF">AKJ08_0809</name>
</gene>
<dbReference type="Pfam" id="PF13302">
    <property type="entry name" value="Acetyltransf_3"/>
    <property type="match status" value="1"/>
</dbReference>
<keyword evidence="3" id="KW-1185">Reference proteome</keyword>
<keyword evidence="2" id="KW-0808">Transferase</keyword>
<dbReference type="AlphaFoldDB" id="A0A0K1PA94"/>
<dbReference type="PROSITE" id="PS51186">
    <property type="entry name" value="GNAT"/>
    <property type="match status" value="1"/>
</dbReference>
<dbReference type="PANTHER" id="PTHR43792">
    <property type="entry name" value="GNAT FAMILY, PUTATIVE (AFU_ORTHOLOGUE AFUA_3G00765)-RELATED-RELATED"/>
    <property type="match status" value="1"/>
</dbReference>
<proteinExistence type="predicted"/>
<evidence type="ECO:0000313" key="3">
    <source>
        <dbReference type="Proteomes" id="UP000055590"/>
    </source>
</evidence>